<keyword evidence="4" id="KW-1185">Reference proteome</keyword>
<proteinExistence type="predicted"/>
<feature type="transmembrane region" description="Helical" evidence="1">
    <location>
        <begin position="135"/>
        <end position="154"/>
    </location>
</feature>
<reference evidence="3 4" key="1">
    <citation type="submission" date="2022-01" db="EMBL/GenBank/DDBJ databases">
        <title>Labilibaculum sp. nov, a marine bacterium isolated from Antarctica.</title>
        <authorList>
            <person name="Dai W."/>
        </authorList>
    </citation>
    <scope>NUCLEOTIDE SEQUENCE [LARGE SCALE GENOMIC DNA]</scope>
    <source>
        <strain evidence="3 4">DW002</strain>
    </source>
</reference>
<dbReference type="Pfam" id="PF21349">
    <property type="entry name" value="RUBY_RBDX"/>
    <property type="match status" value="1"/>
</dbReference>
<dbReference type="CDD" id="cd00350">
    <property type="entry name" value="rubredoxin_like"/>
    <property type="match status" value="1"/>
</dbReference>
<accession>A0ABT5VW55</accession>
<dbReference type="SUPFAM" id="SSF57802">
    <property type="entry name" value="Rubredoxin-like"/>
    <property type="match status" value="1"/>
</dbReference>
<evidence type="ECO:0000259" key="2">
    <source>
        <dbReference type="PROSITE" id="PS50903"/>
    </source>
</evidence>
<feature type="transmembrane region" description="Helical" evidence="1">
    <location>
        <begin position="160"/>
        <end position="180"/>
    </location>
</feature>
<dbReference type="InterPro" id="IPR048574">
    <property type="entry name" value="RUBY_RBDX"/>
</dbReference>
<keyword evidence="1" id="KW-0472">Membrane</keyword>
<comment type="caution">
    <text evidence="3">The sequence shown here is derived from an EMBL/GenBank/DDBJ whole genome shotgun (WGS) entry which is preliminary data.</text>
</comment>
<dbReference type="Proteomes" id="UP001528920">
    <property type="component" value="Unassembled WGS sequence"/>
</dbReference>
<organism evidence="3 4">
    <name type="scientific">Paralabilibaculum antarcticum</name>
    <dbReference type="NCBI Taxonomy" id="2912572"/>
    <lineage>
        <taxon>Bacteria</taxon>
        <taxon>Pseudomonadati</taxon>
        <taxon>Bacteroidota</taxon>
        <taxon>Bacteroidia</taxon>
        <taxon>Marinilabiliales</taxon>
        <taxon>Marinifilaceae</taxon>
        <taxon>Paralabilibaculum</taxon>
    </lineage>
</organism>
<name>A0ABT5VW55_9BACT</name>
<evidence type="ECO:0000256" key="1">
    <source>
        <dbReference type="SAM" id="Phobius"/>
    </source>
</evidence>
<evidence type="ECO:0000313" key="4">
    <source>
        <dbReference type="Proteomes" id="UP001528920"/>
    </source>
</evidence>
<dbReference type="EMBL" id="JAKJSC010000005">
    <property type="protein sequence ID" value="MDE5419632.1"/>
    <property type="molecule type" value="Genomic_DNA"/>
</dbReference>
<dbReference type="Gene3D" id="2.20.28.10">
    <property type="match status" value="1"/>
</dbReference>
<feature type="transmembrane region" description="Helical" evidence="1">
    <location>
        <begin position="61"/>
        <end position="83"/>
    </location>
</feature>
<dbReference type="PROSITE" id="PS50903">
    <property type="entry name" value="RUBREDOXIN_LIKE"/>
    <property type="match status" value="1"/>
</dbReference>
<evidence type="ECO:0000313" key="3">
    <source>
        <dbReference type="EMBL" id="MDE5419632.1"/>
    </source>
</evidence>
<sequence>MKEEKEQEKLFICKPCGYVMKESELEDICPACGLPKKVFEQYKERMSPGRSKILHLDLHPIAVHFPQTLLVFLLQALLINLIFPDFFPEVMLGAARFAGAIFPFTVVAAFISGLVDGKLRFKSVTTPILKKKIVYSIIMTIAAMFTPFLVWHNIDDLNSKLLLMLCGSIALFCGIVLGHAGKRLMNIGMGGAVKIWGRKF</sequence>
<dbReference type="RefSeq" id="WP_275110962.1">
    <property type="nucleotide sequence ID" value="NZ_JAKJSC010000005.1"/>
</dbReference>
<protein>
    <recommendedName>
        <fullName evidence="2">Rubredoxin-like domain-containing protein</fullName>
    </recommendedName>
</protein>
<dbReference type="InterPro" id="IPR024934">
    <property type="entry name" value="Rubredoxin-like_dom"/>
</dbReference>
<feature type="domain" description="Rubredoxin-like" evidence="2">
    <location>
        <begin position="8"/>
        <end position="42"/>
    </location>
</feature>
<keyword evidence="1" id="KW-0812">Transmembrane</keyword>
<keyword evidence="1" id="KW-1133">Transmembrane helix</keyword>
<gene>
    <name evidence="3" type="ORF">L3049_16695</name>
</gene>
<feature type="transmembrane region" description="Helical" evidence="1">
    <location>
        <begin position="95"/>
        <end position="115"/>
    </location>
</feature>